<feature type="non-terminal residue" evidence="1">
    <location>
        <position position="1"/>
    </location>
</feature>
<protein>
    <submittedName>
        <fullName evidence="1">Uncharacterized protein</fullName>
    </submittedName>
</protein>
<accession>X0ZR23</accession>
<organism evidence="1">
    <name type="scientific">marine sediment metagenome</name>
    <dbReference type="NCBI Taxonomy" id="412755"/>
    <lineage>
        <taxon>unclassified sequences</taxon>
        <taxon>metagenomes</taxon>
        <taxon>ecological metagenomes</taxon>
    </lineage>
</organism>
<dbReference type="EMBL" id="BART01003113">
    <property type="protein sequence ID" value="GAG72175.1"/>
    <property type="molecule type" value="Genomic_DNA"/>
</dbReference>
<proteinExistence type="predicted"/>
<dbReference type="AlphaFoldDB" id="X0ZR23"/>
<gene>
    <name evidence="1" type="ORF">S01H4_08859</name>
</gene>
<sequence>NGIEKANTEVISNLYSLYSINFLKSGKYLLVC</sequence>
<reference evidence="1" key="1">
    <citation type="journal article" date="2014" name="Front. Microbiol.">
        <title>High frequency of phylogenetically diverse reductive dehalogenase-homologous genes in deep subseafloor sedimentary metagenomes.</title>
        <authorList>
            <person name="Kawai M."/>
            <person name="Futagami T."/>
            <person name="Toyoda A."/>
            <person name="Takaki Y."/>
            <person name="Nishi S."/>
            <person name="Hori S."/>
            <person name="Arai W."/>
            <person name="Tsubouchi T."/>
            <person name="Morono Y."/>
            <person name="Uchiyama I."/>
            <person name="Ito T."/>
            <person name="Fujiyama A."/>
            <person name="Inagaki F."/>
            <person name="Takami H."/>
        </authorList>
    </citation>
    <scope>NUCLEOTIDE SEQUENCE</scope>
    <source>
        <strain evidence="1">Expedition CK06-06</strain>
    </source>
</reference>
<comment type="caution">
    <text evidence="1">The sequence shown here is derived from an EMBL/GenBank/DDBJ whole genome shotgun (WGS) entry which is preliminary data.</text>
</comment>
<evidence type="ECO:0000313" key="1">
    <source>
        <dbReference type="EMBL" id="GAG72175.1"/>
    </source>
</evidence>
<name>X0ZR23_9ZZZZ</name>